<dbReference type="AlphaFoldDB" id="S8DFW4"/>
<accession>S8DFW4</accession>
<evidence type="ECO:0000313" key="1">
    <source>
        <dbReference type="EMBL" id="EPS61703.1"/>
    </source>
</evidence>
<keyword evidence="2" id="KW-1185">Reference proteome</keyword>
<dbReference type="Proteomes" id="UP000015453">
    <property type="component" value="Unassembled WGS sequence"/>
</dbReference>
<reference evidence="1 2" key="1">
    <citation type="journal article" date="2013" name="BMC Genomics">
        <title>The miniature genome of a carnivorous plant Genlisea aurea contains a low number of genes and short non-coding sequences.</title>
        <authorList>
            <person name="Leushkin E.V."/>
            <person name="Sutormin R.A."/>
            <person name="Nabieva E.R."/>
            <person name="Penin A.A."/>
            <person name="Kondrashov A.S."/>
            <person name="Logacheva M.D."/>
        </authorList>
    </citation>
    <scope>NUCLEOTIDE SEQUENCE [LARGE SCALE GENOMIC DNA]</scope>
</reference>
<sequence>MSTEGLMAELIAALAARIETVAQVTEKRFEELLKEVKALKTQKAPENGGQANGRQVAGDAMFDVLRTEEEEKVIVAFAHLDGAAQRWSLRCPSLAELCKLKLGNNLKEHNQRFDKLMSMIDGFSERHELELYLAGLTEKLAVESERLSAEGSQRKDSGKWRPEFFSLLRVYKLREGL</sequence>
<proteinExistence type="predicted"/>
<dbReference type="EMBL" id="AUSU01006649">
    <property type="protein sequence ID" value="EPS61703.1"/>
    <property type="molecule type" value="Genomic_DNA"/>
</dbReference>
<comment type="caution">
    <text evidence="1">The sequence shown here is derived from an EMBL/GenBank/DDBJ whole genome shotgun (WGS) entry which is preliminary data.</text>
</comment>
<evidence type="ECO:0008006" key="3">
    <source>
        <dbReference type="Google" id="ProtNLM"/>
    </source>
</evidence>
<name>S8DFW4_9LAMI</name>
<evidence type="ECO:0000313" key="2">
    <source>
        <dbReference type="Proteomes" id="UP000015453"/>
    </source>
</evidence>
<gene>
    <name evidence="1" type="ORF">M569_13091</name>
</gene>
<protein>
    <recommendedName>
        <fullName evidence="3">Retrotransposon gag domain-containing protein</fullName>
    </recommendedName>
</protein>
<organism evidence="1 2">
    <name type="scientific">Genlisea aurea</name>
    <dbReference type="NCBI Taxonomy" id="192259"/>
    <lineage>
        <taxon>Eukaryota</taxon>
        <taxon>Viridiplantae</taxon>
        <taxon>Streptophyta</taxon>
        <taxon>Embryophyta</taxon>
        <taxon>Tracheophyta</taxon>
        <taxon>Spermatophyta</taxon>
        <taxon>Magnoliopsida</taxon>
        <taxon>eudicotyledons</taxon>
        <taxon>Gunneridae</taxon>
        <taxon>Pentapetalae</taxon>
        <taxon>asterids</taxon>
        <taxon>lamiids</taxon>
        <taxon>Lamiales</taxon>
        <taxon>Lentibulariaceae</taxon>
        <taxon>Genlisea</taxon>
    </lineage>
</organism>